<evidence type="ECO:0000256" key="5">
    <source>
        <dbReference type="ARBA" id="ARBA00023136"/>
    </source>
</evidence>
<keyword evidence="8" id="KW-1185">Reference proteome</keyword>
<comment type="similarity">
    <text evidence="2">Belongs to the UPF0382 family.</text>
</comment>
<feature type="transmembrane region" description="Helical" evidence="6">
    <location>
        <begin position="47"/>
        <end position="64"/>
    </location>
</feature>
<evidence type="ECO:0000256" key="6">
    <source>
        <dbReference type="SAM" id="Phobius"/>
    </source>
</evidence>
<dbReference type="PANTHER" id="PTHR43461">
    <property type="entry name" value="TRANSMEMBRANE PROTEIN 256"/>
    <property type="match status" value="1"/>
</dbReference>
<gene>
    <name evidence="7" type="ORF">FVF61_10100</name>
</gene>
<protein>
    <submittedName>
        <fullName evidence="7">DUF423 domain-containing protein</fullName>
    </submittedName>
</protein>
<evidence type="ECO:0000256" key="1">
    <source>
        <dbReference type="ARBA" id="ARBA00004141"/>
    </source>
</evidence>
<dbReference type="AlphaFoldDB" id="A0A5D0G2A5"/>
<dbReference type="EMBL" id="VSFC01000052">
    <property type="protein sequence ID" value="TYA53008.1"/>
    <property type="molecule type" value="Genomic_DNA"/>
</dbReference>
<dbReference type="Pfam" id="PF04241">
    <property type="entry name" value="DUF423"/>
    <property type="match status" value="1"/>
</dbReference>
<accession>A0A5D0G2A5</accession>
<dbReference type="GO" id="GO:0005886">
    <property type="term" value="C:plasma membrane"/>
    <property type="evidence" value="ECO:0007669"/>
    <property type="project" value="TreeGrafter"/>
</dbReference>
<dbReference type="InterPro" id="IPR006696">
    <property type="entry name" value="DUF423"/>
</dbReference>
<evidence type="ECO:0000256" key="2">
    <source>
        <dbReference type="ARBA" id="ARBA00009694"/>
    </source>
</evidence>
<dbReference type="RefSeq" id="WP_148455930.1">
    <property type="nucleotide sequence ID" value="NZ_VSFC01000052.1"/>
</dbReference>
<keyword evidence="3 6" id="KW-0812">Transmembrane</keyword>
<name>A0A5D0G2A5_9FLAO</name>
<comment type="subcellular location">
    <subcellularLocation>
        <location evidence="1">Membrane</location>
        <topology evidence="1">Multi-pass membrane protein</topology>
    </subcellularLocation>
</comment>
<reference evidence="7 8" key="1">
    <citation type="submission" date="2019-08" db="EMBL/GenBank/DDBJ databases">
        <title>Formosa sediminis sp. nov., isolated from marine sediment.</title>
        <authorList>
            <person name="Cao W.R."/>
        </authorList>
    </citation>
    <scope>NUCLEOTIDE SEQUENCE [LARGE SCALE GENOMIC DNA]</scope>
    <source>
        <strain evidence="7 8">1494</strain>
    </source>
</reference>
<evidence type="ECO:0000256" key="3">
    <source>
        <dbReference type="ARBA" id="ARBA00022692"/>
    </source>
</evidence>
<evidence type="ECO:0000313" key="7">
    <source>
        <dbReference type="EMBL" id="TYA53008.1"/>
    </source>
</evidence>
<evidence type="ECO:0000256" key="4">
    <source>
        <dbReference type="ARBA" id="ARBA00022989"/>
    </source>
</evidence>
<proteinExistence type="inferred from homology"/>
<keyword evidence="5 6" id="KW-0472">Membrane</keyword>
<comment type="caution">
    <text evidence="7">The sequence shown here is derived from an EMBL/GenBank/DDBJ whole genome shotgun (WGS) entry which is preliminary data.</text>
</comment>
<sequence length="131" mass="14491">MNKKILIAATILGIISVVLGAFAAHGLKELISLEFLRTFETGVRYQMYHAILLLFVGSTSLISLKSKKVIFYLVLLGLLFFSGSIYGLATNNLTSFDFKVIGFITPIGGLFLILSWILLLINFLKLKTDNS</sequence>
<organism evidence="7 8">
    <name type="scientific">Formosa maritima</name>
    <dbReference type="NCBI Taxonomy" id="2592046"/>
    <lineage>
        <taxon>Bacteria</taxon>
        <taxon>Pseudomonadati</taxon>
        <taxon>Bacteroidota</taxon>
        <taxon>Flavobacteriia</taxon>
        <taxon>Flavobacteriales</taxon>
        <taxon>Flavobacteriaceae</taxon>
        <taxon>Formosa</taxon>
    </lineage>
</organism>
<dbReference type="Proteomes" id="UP000324550">
    <property type="component" value="Unassembled WGS sequence"/>
</dbReference>
<evidence type="ECO:0000313" key="8">
    <source>
        <dbReference type="Proteomes" id="UP000324550"/>
    </source>
</evidence>
<feature type="transmembrane region" description="Helical" evidence="6">
    <location>
        <begin position="69"/>
        <end position="89"/>
    </location>
</feature>
<dbReference type="OrthoDB" id="9802121at2"/>
<keyword evidence="4 6" id="KW-1133">Transmembrane helix</keyword>
<feature type="transmembrane region" description="Helical" evidence="6">
    <location>
        <begin position="101"/>
        <end position="124"/>
    </location>
</feature>
<dbReference type="PANTHER" id="PTHR43461:SF1">
    <property type="entry name" value="TRANSMEMBRANE PROTEIN 256"/>
    <property type="match status" value="1"/>
</dbReference>